<evidence type="ECO:0000313" key="2">
    <source>
        <dbReference type="EMBL" id="KAG0294049.1"/>
    </source>
</evidence>
<evidence type="ECO:0000256" key="1">
    <source>
        <dbReference type="SAM" id="MobiDB-lite"/>
    </source>
</evidence>
<gene>
    <name evidence="2" type="ORF">BGZ97_005177</name>
</gene>
<dbReference type="Gene3D" id="3.30.1520.10">
    <property type="entry name" value="Phox-like domain"/>
    <property type="match status" value="1"/>
</dbReference>
<organism evidence="2 3">
    <name type="scientific">Linnemannia gamsii</name>
    <dbReference type="NCBI Taxonomy" id="64522"/>
    <lineage>
        <taxon>Eukaryota</taxon>
        <taxon>Fungi</taxon>
        <taxon>Fungi incertae sedis</taxon>
        <taxon>Mucoromycota</taxon>
        <taxon>Mortierellomycotina</taxon>
        <taxon>Mortierellomycetes</taxon>
        <taxon>Mortierellales</taxon>
        <taxon>Mortierellaceae</taxon>
        <taxon>Linnemannia</taxon>
    </lineage>
</organism>
<evidence type="ECO:0000313" key="3">
    <source>
        <dbReference type="Proteomes" id="UP000823405"/>
    </source>
</evidence>
<accession>A0A9P6UGC6</accession>
<proteinExistence type="predicted"/>
<feature type="region of interest" description="Disordered" evidence="1">
    <location>
        <begin position="1"/>
        <end position="22"/>
    </location>
</feature>
<protein>
    <submittedName>
        <fullName evidence="2">Uncharacterized protein</fullName>
    </submittedName>
</protein>
<dbReference type="Proteomes" id="UP000823405">
    <property type="component" value="Unassembled WGS sequence"/>
</dbReference>
<reference evidence="2" key="1">
    <citation type="journal article" date="2020" name="Fungal Divers.">
        <title>Resolving the Mortierellaceae phylogeny through synthesis of multi-gene phylogenetics and phylogenomics.</title>
        <authorList>
            <person name="Vandepol N."/>
            <person name="Liber J."/>
            <person name="Desiro A."/>
            <person name="Na H."/>
            <person name="Kennedy M."/>
            <person name="Barry K."/>
            <person name="Grigoriev I.V."/>
            <person name="Miller A.N."/>
            <person name="O'Donnell K."/>
            <person name="Stajich J.E."/>
            <person name="Bonito G."/>
        </authorList>
    </citation>
    <scope>NUCLEOTIDE SEQUENCE</scope>
    <source>
        <strain evidence="2">NVP60</strain>
    </source>
</reference>
<dbReference type="EMBL" id="JAAAIN010002359">
    <property type="protein sequence ID" value="KAG0294049.1"/>
    <property type="molecule type" value="Genomic_DNA"/>
</dbReference>
<dbReference type="InterPro" id="IPR036871">
    <property type="entry name" value="PX_dom_sf"/>
</dbReference>
<sequence length="236" mass="24697">MTTTTIKAANGRRRGRTHSNTTSVIDPSALQYASKFSNSNNNVIVSSAMAGLSSMSGPVNSTMVFPQGGLHLQSHHHNHVNTHASSNSSTTTTFYSGVKLAPPVLSASIEQLERRASDQKVWYTIQVCPCDLTIITPASASTSSCSTGTSKGGTSTGCSGGTGGAVTSIPRKPYKIYRRYEDVTDFADQLEEEFAGRMAAPSTMIGLQHDTKDLSSAASTATLTSGGVGSSSYCVN</sequence>
<comment type="caution">
    <text evidence="2">The sequence shown here is derived from an EMBL/GenBank/DDBJ whole genome shotgun (WGS) entry which is preliminary data.</text>
</comment>
<dbReference type="OrthoDB" id="2448411at2759"/>
<dbReference type="GO" id="GO:0035091">
    <property type="term" value="F:phosphatidylinositol binding"/>
    <property type="evidence" value="ECO:0007669"/>
    <property type="project" value="InterPro"/>
</dbReference>
<keyword evidence="3" id="KW-1185">Reference proteome</keyword>
<feature type="non-terminal residue" evidence="2">
    <location>
        <position position="236"/>
    </location>
</feature>
<name>A0A9P6UGC6_9FUNG</name>
<dbReference type="AlphaFoldDB" id="A0A9P6UGC6"/>